<dbReference type="EMBL" id="JAMZMK010009209">
    <property type="protein sequence ID" value="KAI7736705.1"/>
    <property type="molecule type" value="Genomic_DNA"/>
</dbReference>
<accession>A0AAD5GBU0</accession>
<dbReference type="Proteomes" id="UP001206925">
    <property type="component" value="Unassembled WGS sequence"/>
</dbReference>
<dbReference type="SUPFAM" id="SSF52833">
    <property type="entry name" value="Thioredoxin-like"/>
    <property type="match status" value="1"/>
</dbReference>
<dbReference type="InterPro" id="IPR013766">
    <property type="entry name" value="Thioredoxin_domain"/>
</dbReference>
<dbReference type="PROSITE" id="PS51352">
    <property type="entry name" value="THIOREDOXIN_2"/>
    <property type="match status" value="1"/>
</dbReference>
<evidence type="ECO:0000256" key="1">
    <source>
        <dbReference type="SAM" id="MobiDB-lite"/>
    </source>
</evidence>
<feature type="non-terminal residue" evidence="3">
    <location>
        <position position="171"/>
    </location>
</feature>
<feature type="region of interest" description="Disordered" evidence="1">
    <location>
        <begin position="1"/>
        <end position="21"/>
    </location>
</feature>
<dbReference type="PANTHER" id="PTHR10438:SF434">
    <property type="entry name" value="THIOREDOXIN H9"/>
    <property type="match status" value="1"/>
</dbReference>
<keyword evidence="4" id="KW-1185">Reference proteome</keyword>
<proteinExistence type="predicted"/>
<evidence type="ECO:0000313" key="3">
    <source>
        <dbReference type="EMBL" id="KAI7736705.1"/>
    </source>
</evidence>
<evidence type="ECO:0000313" key="4">
    <source>
        <dbReference type="Proteomes" id="UP001206925"/>
    </source>
</evidence>
<dbReference type="AlphaFoldDB" id="A0AAD5GBU0"/>
<dbReference type="Pfam" id="PF00085">
    <property type="entry name" value="Thioredoxin"/>
    <property type="match status" value="1"/>
</dbReference>
<reference evidence="3" key="1">
    <citation type="submission" date="2022-06" db="EMBL/GenBank/DDBJ databases">
        <title>Uncovering the hologenomic basis of an extraordinary plant invasion.</title>
        <authorList>
            <person name="Bieker V.C."/>
            <person name="Martin M.D."/>
            <person name="Gilbert T."/>
            <person name="Hodgins K."/>
            <person name="Battlay P."/>
            <person name="Petersen B."/>
            <person name="Wilson J."/>
        </authorList>
    </citation>
    <scope>NUCLEOTIDE SEQUENCE</scope>
    <source>
        <strain evidence="3">AA19_3_7</strain>
        <tissue evidence="3">Leaf</tissue>
    </source>
</reference>
<protein>
    <recommendedName>
        <fullName evidence="2">Thioredoxin domain-containing protein</fullName>
    </recommendedName>
</protein>
<dbReference type="Gene3D" id="3.40.30.10">
    <property type="entry name" value="Glutaredoxin"/>
    <property type="match status" value="1"/>
</dbReference>
<feature type="domain" description="Thioredoxin" evidence="2">
    <location>
        <begin position="9"/>
        <end position="150"/>
    </location>
</feature>
<dbReference type="PANTHER" id="PTHR10438">
    <property type="entry name" value="THIOREDOXIN"/>
    <property type="match status" value="1"/>
</dbReference>
<feature type="compositionally biased region" description="Polar residues" evidence="1">
    <location>
        <begin position="7"/>
        <end position="21"/>
    </location>
</feature>
<dbReference type="InterPro" id="IPR036249">
    <property type="entry name" value="Thioredoxin-like_sf"/>
</dbReference>
<dbReference type="InterPro" id="IPR050620">
    <property type="entry name" value="Thioredoxin_H-type-like"/>
</dbReference>
<dbReference type="CDD" id="cd02947">
    <property type="entry name" value="TRX_family"/>
    <property type="match status" value="1"/>
</dbReference>
<sequence length="171" mass="19465">ALHHQLVSCSSSHQAPTRSRSEVYHNSSDMVDFQFSGGNVTLISNMDAWDQKLSEANTQGKIVIANFSASWCGVCRSVSPYYIALSEKHPSLIFLTINVDKLTKLSIQWNLKVTPTFIFLKDGQQIDKLEGANNWKLQEMVKTVLDVDDEPDQKENELEVKYNRFKRIKSI</sequence>
<organism evidence="3 4">
    <name type="scientific">Ambrosia artemisiifolia</name>
    <name type="common">Common ragweed</name>
    <dbReference type="NCBI Taxonomy" id="4212"/>
    <lineage>
        <taxon>Eukaryota</taxon>
        <taxon>Viridiplantae</taxon>
        <taxon>Streptophyta</taxon>
        <taxon>Embryophyta</taxon>
        <taxon>Tracheophyta</taxon>
        <taxon>Spermatophyta</taxon>
        <taxon>Magnoliopsida</taxon>
        <taxon>eudicotyledons</taxon>
        <taxon>Gunneridae</taxon>
        <taxon>Pentapetalae</taxon>
        <taxon>asterids</taxon>
        <taxon>campanulids</taxon>
        <taxon>Asterales</taxon>
        <taxon>Asteraceae</taxon>
        <taxon>Asteroideae</taxon>
        <taxon>Heliantheae alliance</taxon>
        <taxon>Heliantheae</taxon>
        <taxon>Ambrosia</taxon>
    </lineage>
</organism>
<name>A0AAD5GBU0_AMBAR</name>
<gene>
    <name evidence="3" type="ORF">M8C21_033567</name>
</gene>
<evidence type="ECO:0000259" key="2">
    <source>
        <dbReference type="PROSITE" id="PS51352"/>
    </source>
</evidence>
<comment type="caution">
    <text evidence="3">The sequence shown here is derived from an EMBL/GenBank/DDBJ whole genome shotgun (WGS) entry which is preliminary data.</text>
</comment>